<sequence length="39" mass="4332">MQILRHADLDLTMEIYTLASSSATRDALKRLGDSLDGPR</sequence>
<protein>
    <recommendedName>
        <fullName evidence="3">Phage integrase family protein</fullName>
    </recommendedName>
</protein>
<evidence type="ECO:0008006" key="3">
    <source>
        <dbReference type="Google" id="ProtNLM"/>
    </source>
</evidence>
<dbReference type="EMBL" id="VIWU01000001">
    <property type="protein sequence ID" value="TWF77051.1"/>
    <property type="molecule type" value="Genomic_DNA"/>
</dbReference>
<keyword evidence="2" id="KW-1185">Reference proteome</keyword>
<comment type="caution">
    <text evidence="1">The sequence shown here is derived from an EMBL/GenBank/DDBJ whole genome shotgun (WGS) entry which is preliminary data.</text>
</comment>
<dbReference type="AlphaFoldDB" id="A0A561SQD0"/>
<evidence type="ECO:0000313" key="2">
    <source>
        <dbReference type="Proteomes" id="UP000321261"/>
    </source>
</evidence>
<organism evidence="1 2">
    <name type="scientific">Pseudonocardia hierapolitana</name>
    <dbReference type="NCBI Taxonomy" id="1128676"/>
    <lineage>
        <taxon>Bacteria</taxon>
        <taxon>Bacillati</taxon>
        <taxon>Actinomycetota</taxon>
        <taxon>Actinomycetes</taxon>
        <taxon>Pseudonocardiales</taxon>
        <taxon>Pseudonocardiaceae</taxon>
        <taxon>Pseudonocardia</taxon>
    </lineage>
</organism>
<accession>A0A561SQD0</accession>
<name>A0A561SQD0_9PSEU</name>
<evidence type="ECO:0000313" key="1">
    <source>
        <dbReference type="EMBL" id="TWF77051.1"/>
    </source>
</evidence>
<dbReference type="Proteomes" id="UP000321261">
    <property type="component" value="Unassembled WGS sequence"/>
</dbReference>
<proteinExistence type="predicted"/>
<reference evidence="1 2" key="1">
    <citation type="submission" date="2019-06" db="EMBL/GenBank/DDBJ databases">
        <title>Sequencing the genomes of 1000 actinobacteria strains.</title>
        <authorList>
            <person name="Klenk H.-P."/>
        </authorList>
    </citation>
    <scope>NUCLEOTIDE SEQUENCE [LARGE SCALE GENOMIC DNA]</scope>
    <source>
        <strain evidence="1 2">DSM 45671</strain>
    </source>
</reference>
<gene>
    <name evidence="1" type="ORF">FHX44_112952</name>
</gene>